<keyword evidence="2" id="KW-1185">Reference proteome</keyword>
<protein>
    <submittedName>
        <fullName evidence="1">Uncharacterized protein</fullName>
    </submittedName>
</protein>
<dbReference type="EMBL" id="JAAQPH010000045">
    <property type="protein sequence ID" value="NIA72450.1"/>
    <property type="molecule type" value="Genomic_DNA"/>
</dbReference>
<evidence type="ECO:0000313" key="1">
    <source>
        <dbReference type="EMBL" id="NIA72450.1"/>
    </source>
</evidence>
<dbReference type="RefSeq" id="WP_167231871.1">
    <property type="nucleotide sequence ID" value="NZ_JAAQPH010000045.1"/>
</dbReference>
<name>A0A967KGS2_9PROT</name>
<dbReference type="Pfam" id="PF26128">
    <property type="entry name" value="Gad2"/>
    <property type="match status" value="1"/>
</dbReference>
<proteinExistence type="predicted"/>
<sequence length="310" mass="35312">MKKKTINAVISKKMRGWWDSIEDESLRERVQKETVVTGGCIASMLLGEDISDFDVYLGKQETARDLAEYYVKRFKSKRANGIPLDISVRPGTDRVEIVVQSAGVASEEGAEADYQYFEDRPPEEAQTYVSEVMDDPAEIEDQHEETKTAAWAEADGELYRPVFLSTNAITLSHKVQVIVRFFGTPEEIHANYDFIHCTNYWTKSTGVVLNQPALEALLAKELRYVGSRYPICSAIRTRKFVKRGWTINAGQFVKMAFQIGELDLKDLSVLRDQLTGVDVAYFLEVIDKLQEKDKERVDGAYLLEIIDRLF</sequence>
<organism evidence="1 2">
    <name type="scientific">Pelagibius litoralis</name>
    <dbReference type="NCBI Taxonomy" id="374515"/>
    <lineage>
        <taxon>Bacteria</taxon>
        <taxon>Pseudomonadati</taxon>
        <taxon>Pseudomonadota</taxon>
        <taxon>Alphaproteobacteria</taxon>
        <taxon>Rhodospirillales</taxon>
        <taxon>Rhodovibrionaceae</taxon>
        <taxon>Pelagibius</taxon>
    </lineage>
</organism>
<dbReference type="Proteomes" id="UP000761264">
    <property type="component" value="Unassembled WGS sequence"/>
</dbReference>
<evidence type="ECO:0000313" key="2">
    <source>
        <dbReference type="Proteomes" id="UP000761264"/>
    </source>
</evidence>
<accession>A0A967KGS2</accession>
<comment type="caution">
    <text evidence="1">The sequence shown here is derived from an EMBL/GenBank/DDBJ whole genome shotgun (WGS) entry which is preliminary data.</text>
</comment>
<reference evidence="1" key="1">
    <citation type="submission" date="2020-03" db="EMBL/GenBank/DDBJ databases">
        <title>Genome of Pelagibius litoralis DSM 21314T.</title>
        <authorList>
            <person name="Wang G."/>
        </authorList>
    </citation>
    <scope>NUCLEOTIDE SEQUENCE</scope>
    <source>
        <strain evidence="1">DSM 21314</strain>
    </source>
</reference>
<gene>
    <name evidence="1" type="ORF">HBA54_28075</name>
</gene>
<dbReference type="AlphaFoldDB" id="A0A967KGS2"/>